<comment type="caution">
    <text evidence="5">The sequence shown here is derived from an EMBL/GenBank/DDBJ whole genome shotgun (WGS) entry which is preliminary data.</text>
</comment>
<organism evidence="5 6">
    <name type="scientific">Massilia horti</name>
    <dbReference type="NCBI Taxonomy" id="2562153"/>
    <lineage>
        <taxon>Bacteria</taxon>
        <taxon>Pseudomonadati</taxon>
        <taxon>Pseudomonadota</taxon>
        <taxon>Betaproteobacteria</taxon>
        <taxon>Burkholderiales</taxon>
        <taxon>Oxalobacteraceae</taxon>
        <taxon>Telluria group</taxon>
        <taxon>Massilia</taxon>
    </lineage>
</organism>
<dbReference type="Pfam" id="PF18426">
    <property type="entry name" value="Tli4_C"/>
    <property type="match status" value="1"/>
</dbReference>
<feature type="domain" description="Tle cognate immunity protein 4 C-terminal" evidence="3">
    <location>
        <begin position="188"/>
        <end position="351"/>
    </location>
</feature>
<keyword evidence="2" id="KW-0812">Transmembrane</keyword>
<dbReference type="InterPro" id="IPR040761">
    <property type="entry name" value="Tli4_N"/>
</dbReference>
<evidence type="ECO:0000259" key="4">
    <source>
        <dbReference type="Pfam" id="PF18443"/>
    </source>
</evidence>
<dbReference type="OrthoDB" id="8722129at2"/>
<sequence length="462" mass="50906">MLNQTSKRSGRFVGIAAAIWGLLLIYESGYTLMDKLKVAMMTNEMKTACVGRFLIDLPRDARLSYSLAFLDGFSIAAIQESKDEFEKRVNEREAAINAKKNPAGQDNMEQVTQVDINGFTGKTFVFGRTGGHVYHGEQRVEMSSVALEGYVHSNGTSFEITAEQYNPEQIGELQSVIGKLRVVEPKAIPSTPGFCFGPGMFVDPLPADWTEGVVLFVNLHDRPDIAIAFDTRAGLTRTWPTLLGRAARSDEDMPLWQKPLLKKLRVGHRTINGLNGEEVSERGTELDFTNVYSFMWELPGTENNVLLPTLTLEMSTGHTEEGNRPVTSSLGEEALVALWNRIASSIRLRPTNEGAQAGGNSPPAGPRLGDKRSAGEVCPETGWWQCDQGGNGIRVLGGQRQFLHKGQAMPQALLLPPQTLWEKIRRVQPTLEKDQATAWTLVDRRRNARANSGPSDTALPDA</sequence>
<accession>A0A4Y9SWP5</accession>
<evidence type="ECO:0000313" key="5">
    <source>
        <dbReference type="EMBL" id="TFW30899.1"/>
    </source>
</evidence>
<evidence type="ECO:0000256" key="1">
    <source>
        <dbReference type="SAM" id="MobiDB-lite"/>
    </source>
</evidence>
<keyword evidence="6" id="KW-1185">Reference proteome</keyword>
<dbReference type="AlphaFoldDB" id="A0A4Y9SWP5"/>
<keyword evidence="2" id="KW-0472">Membrane</keyword>
<feature type="region of interest" description="Disordered" evidence="1">
    <location>
        <begin position="350"/>
        <end position="376"/>
    </location>
</feature>
<feature type="domain" description="Tle cognate immunity protein 4 N-terminal" evidence="4">
    <location>
        <begin position="46"/>
        <end position="168"/>
    </location>
</feature>
<dbReference type="Pfam" id="PF18443">
    <property type="entry name" value="Tli4_N"/>
    <property type="match status" value="1"/>
</dbReference>
<evidence type="ECO:0000259" key="3">
    <source>
        <dbReference type="Pfam" id="PF18426"/>
    </source>
</evidence>
<evidence type="ECO:0000313" key="6">
    <source>
        <dbReference type="Proteomes" id="UP000297258"/>
    </source>
</evidence>
<dbReference type="RefSeq" id="WP_135190597.1">
    <property type="nucleotide sequence ID" value="NZ_SPUM01000104.1"/>
</dbReference>
<name>A0A4Y9SWP5_9BURK</name>
<dbReference type="InterPro" id="IPR041290">
    <property type="entry name" value="Tli4_C"/>
</dbReference>
<dbReference type="Proteomes" id="UP000297258">
    <property type="component" value="Unassembled WGS sequence"/>
</dbReference>
<evidence type="ECO:0000256" key="2">
    <source>
        <dbReference type="SAM" id="Phobius"/>
    </source>
</evidence>
<protein>
    <recommendedName>
        <fullName evidence="7">Tle cognate immunity protein 4 C-terminal domain-containing protein</fullName>
    </recommendedName>
</protein>
<evidence type="ECO:0008006" key="7">
    <source>
        <dbReference type="Google" id="ProtNLM"/>
    </source>
</evidence>
<feature type="transmembrane region" description="Helical" evidence="2">
    <location>
        <begin position="12"/>
        <end position="33"/>
    </location>
</feature>
<reference evidence="5 6" key="1">
    <citation type="submission" date="2019-03" db="EMBL/GenBank/DDBJ databases">
        <title>Draft genome of Massilia hortus sp. nov., a novel bacterial species of the Oxalobacteraceae family.</title>
        <authorList>
            <person name="Peta V."/>
            <person name="Raths R."/>
            <person name="Bucking H."/>
        </authorList>
    </citation>
    <scope>NUCLEOTIDE SEQUENCE [LARGE SCALE GENOMIC DNA]</scope>
    <source>
        <strain evidence="5 6">ONC3</strain>
    </source>
</reference>
<keyword evidence="2" id="KW-1133">Transmembrane helix</keyword>
<dbReference type="EMBL" id="SPUM01000104">
    <property type="protein sequence ID" value="TFW30899.1"/>
    <property type="molecule type" value="Genomic_DNA"/>
</dbReference>
<proteinExistence type="predicted"/>
<gene>
    <name evidence="5" type="ORF">E4O92_15280</name>
</gene>